<name>A0A154IGC9_RHILE</name>
<gene>
    <name evidence="2" type="ORF">A4A59_22190</name>
</gene>
<comment type="caution">
    <text evidence="2">The sequence shown here is derived from an EMBL/GenBank/DDBJ whole genome shotgun (WGS) entry which is preliminary data.</text>
</comment>
<proteinExistence type="predicted"/>
<evidence type="ECO:0000256" key="1">
    <source>
        <dbReference type="SAM" id="MobiDB-lite"/>
    </source>
</evidence>
<accession>A0A154IGC9</accession>
<sequence>MTFPPPKTESPAQRFEEATAAARDALERLIAAANEAGWGTEEVTAAFLKAAQFLSDANNKDPDPADDPSISDAPARQEQIGHGELYD</sequence>
<feature type="region of interest" description="Disordered" evidence="1">
    <location>
        <begin position="56"/>
        <end position="87"/>
    </location>
</feature>
<evidence type="ECO:0000313" key="2">
    <source>
        <dbReference type="EMBL" id="KZA99475.1"/>
    </source>
</evidence>
<reference evidence="2" key="1">
    <citation type="submission" date="2016-03" db="EMBL/GenBank/DDBJ databases">
        <title>Microsymbionts genomes from the relict species Vavilovia formosa.</title>
        <authorList>
            <person name="Chirak E."/>
            <person name="Kimeklis A."/>
            <person name="Kopat V."/>
            <person name="Andronov E."/>
        </authorList>
    </citation>
    <scope>NUCLEOTIDE SEQUENCE [LARGE SCALE GENOMIC DNA]</scope>
    <source>
        <strain evidence="2">Vaf12</strain>
    </source>
</reference>
<protein>
    <submittedName>
        <fullName evidence="2">Uncharacterized protein</fullName>
    </submittedName>
</protein>
<organism evidence="2">
    <name type="scientific">Rhizobium leguminosarum</name>
    <dbReference type="NCBI Taxonomy" id="384"/>
    <lineage>
        <taxon>Bacteria</taxon>
        <taxon>Pseudomonadati</taxon>
        <taxon>Pseudomonadota</taxon>
        <taxon>Alphaproteobacteria</taxon>
        <taxon>Hyphomicrobiales</taxon>
        <taxon>Rhizobiaceae</taxon>
        <taxon>Rhizobium/Agrobacterium group</taxon>
        <taxon>Rhizobium</taxon>
    </lineage>
</organism>
<dbReference type="EMBL" id="LVYU01000102">
    <property type="protein sequence ID" value="KZA99475.1"/>
    <property type="molecule type" value="Genomic_DNA"/>
</dbReference>
<dbReference type="AlphaFoldDB" id="A0A154IGC9"/>
<dbReference type="RefSeq" id="WP_062942915.1">
    <property type="nucleotide sequence ID" value="NZ_CP171845.1"/>
</dbReference>